<proteinExistence type="predicted"/>
<evidence type="ECO:0000313" key="1">
    <source>
        <dbReference type="EMBL" id="ORC81351.1"/>
    </source>
</evidence>
<comment type="caution">
    <text evidence="1">The sequence shown here is derived from an EMBL/GenBank/DDBJ whole genome shotgun (WGS) entry which is preliminary data.</text>
</comment>
<keyword evidence="2" id="KW-1185">Reference proteome</keyword>
<dbReference type="EMBL" id="NBCO01000119">
    <property type="protein sequence ID" value="ORC81351.1"/>
    <property type="molecule type" value="Genomic_DNA"/>
</dbReference>
<dbReference type="RefSeq" id="XP_028876922.1">
    <property type="nucleotide sequence ID" value="XM_029031785.1"/>
</dbReference>
<dbReference type="GeneID" id="39991565"/>
<name>A0A1X0NDT4_9TRYP</name>
<organism evidence="1 2">
    <name type="scientific">Trypanosoma theileri</name>
    <dbReference type="NCBI Taxonomy" id="67003"/>
    <lineage>
        <taxon>Eukaryota</taxon>
        <taxon>Discoba</taxon>
        <taxon>Euglenozoa</taxon>
        <taxon>Kinetoplastea</taxon>
        <taxon>Metakinetoplastina</taxon>
        <taxon>Trypanosomatida</taxon>
        <taxon>Trypanosomatidae</taxon>
        <taxon>Trypanosoma</taxon>
    </lineage>
</organism>
<dbReference type="VEuPathDB" id="TriTrypDB:TM35_001191020"/>
<dbReference type="AlphaFoldDB" id="A0A1X0NDT4"/>
<accession>A0A1X0NDT4</accession>
<protein>
    <submittedName>
        <fullName evidence="1">Uncharacterized protein</fullName>
    </submittedName>
</protein>
<evidence type="ECO:0000313" key="2">
    <source>
        <dbReference type="Proteomes" id="UP000192257"/>
    </source>
</evidence>
<dbReference type="Proteomes" id="UP000192257">
    <property type="component" value="Unassembled WGS sequence"/>
</dbReference>
<reference evidence="1 2" key="1">
    <citation type="submission" date="2017-03" db="EMBL/GenBank/DDBJ databases">
        <title>An alternative strategy for trypanosome survival in the mammalian bloodstream revealed through genome and transcriptome analysis of the ubiquitous bovine parasite Trypanosoma (Megatrypanum) theileri.</title>
        <authorList>
            <person name="Kelly S."/>
            <person name="Ivens A."/>
            <person name="Mott A."/>
            <person name="O'Neill E."/>
            <person name="Emms D."/>
            <person name="Macleod O."/>
            <person name="Voorheis P."/>
            <person name="Matthews J."/>
            <person name="Matthews K."/>
            <person name="Carrington M."/>
        </authorList>
    </citation>
    <scope>NUCLEOTIDE SEQUENCE [LARGE SCALE GENOMIC DNA]</scope>
    <source>
        <strain evidence="1">Edinburgh</strain>
    </source>
</reference>
<sequence>MWKIRWDKKKTDDGRYPSRILKAKSHEGHAVVLITRAVKHKHWSCKLMNRVSSFHPWPSAVEWVRCFRSVSFTSGSVPLQDRCGTVCAHQEASWNLGKGSIFVVELLKSCFEAKLKNFYYYFFFSETLSI</sequence>
<gene>
    <name evidence="1" type="ORF">TM35_001191020</name>
</gene>